<organism evidence="1 2">
    <name type="scientific">Cuscuta campestris</name>
    <dbReference type="NCBI Taxonomy" id="132261"/>
    <lineage>
        <taxon>Eukaryota</taxon>
        <taxon>Viridiplantae</taxon>
        <taxon>Streptophyta</taxon>
        <taxon>Embryophyta</taxon>
        <taxon>Tracheophyta</taxon>
        <taxon>Spermatophyta</taxon>
        <taxon>Magnoliopsida</taxon>
        <taxon>eudicotyledons</taxon>
        <taxon>Gunneridae</taxon>
        <taxon>Pentapetalae</taxon>
        <taxon>asterids</taxon>
        <taxon>lamiids</taxon>
        <taxon>Solanales</taxon>
        <taxon>Convolvulaceae</taxon>
        <taxon>Cuscuteae</taxon>
        <taxon>Cuscuta</taxon>
        <taxon>Cuscuta subgen. Grammica</taxon>
        <taxon>Cuscuta sect. Cleistogrammica</taxon>
    </lineage>
</organism>
<dbReference type="EMBL" id="OOIL02000231">
    <property type="protein sequence ID" value="VFQ62782.1"/>
    <property type="molecule type" value="Genomic_DNA"/>
</dbReference>
<dbReference type="Proteomes" id="UP000595140">
    <property type="component" value="Unassembled WGS sequence"/>
</dbReference>
<name>A0A484KL25_9ASTE</name>
<protein>
    <submittedName>
        <fullName evidence="1">Uncharacterized protein</fullName>
    </submittedName>
</protein>
<accession>A0A484KL25</accession>
<keyword evidence="2" id="KW-1185">Reference proteome</keyword>
<sequence length="77" mass="8919">MLIFYSDYWTTTVTVDYCLLVVDRDNAPEGSHFPQKTISLRSYFKTNLKQCRFFLSSATASRQLFFFFDVLLSAAGQ</sequence>
<evidence type="ECO:0000313" key="1">
    <source>
        <dbReference type="EMBL" id="VFQ62782.1"/>
    </source>
</evidence>
<dbReference type="AlphaFoldDB" id="A0A484KL25"/>
<gene>
    <name evidence="1" type="ORF">CCAM_LOCUS4558</name>
</gene>
<proteinExistence type="predicted"/>
<evidence type="ECO:0000313" key="2">
    <source>
        <dbReference type="Proteomes" id="UP000595140"/>
    </source>
</evidence>
<reference evidence="1 2" key="1">
    <citation type="submission" date="2018-04" db="EMBL/GenBank/DDBJ databases">
        <authorList>
            <person name="Vogel A."/>
        </authorList>
    </citation>
    <scope>NUCLEOTIDE SEQUENCE [LARGE SCALE GENOMIC DNA]</scope>
</reference>